<dbReference type="GO" id="GO:0003723">
    <property type="term" value="F:RNA binding"/>
    <property type="evidence" value="ECO:0007669"/>
    <property type="project" value="UniProtKB-UniRule"/>
</dbReference>
<comment type="similarity">
    <text evidence="2 7">Belongs to the ribonuclease N1/T1 family.</text>
</comment>
<proteinExistence type="inferred from homology"/>
<protein>
    <recommendedName>
        <fullName evidence="3 7">Ribonuclease</fullName>
        <ecNumber evidence="7">3.1.27.-</ecNumber>
    </recommendedName>
</protein>
<feature type="active site" description="Proton donor" evidence="8">
    <location>
        <position position="150"/>
    </location>
</feature>
<dbReference type="EMBL" id="AP019400">
    <property type="protein sequence ID" value="BBI32687.1"/>
    <property type="molecule type" value="Genomic_DNA"/>
</dbReference>
<evidence type="ECO:0000256" key="2">
    <source>
        <dbReference type="ARBA" id="ARBA00009006"/>
    </source>
</evidence>
<dbReference type="PROSITE" id="PS51257">
    <property type="entry name" value="PROKAR_LIPOPROTEIN"/>
    <property type="match status" value="1"/>
</dbReference>
<organism evidence="9 10">
    <name type="scientific">Cohnella abietis</name>
    <dbReference type="NCBI Taxonomy" id="2507935"/>
    <lineage>
        <taxon>Bacteria</taxon>
        <taxon>Bacillati</taxon>
        <taxon>Bacillota</taxon>
        <taxon>Bacilli</taxon>
        <taxon>Bacillales</taxon>
        <taxon>Paenibacillaceae</taxon>
        <taxon>Cohnella</taxon>
    </lineage>
</organism>
<evidence type="ECO:0000256" key="3">
    <source>
        <dbReference type="ARBA" id="ARBA00022214"/>
    </source>
</evidence>
<dbReference type="InterPro" id="IPR016191">
    <property type="entry name" value="Ribonuclease/ribotoxin"/>
</dbReference>
<dbReference type="Proteomes" id="UP000289856">
    <property type="component" value="Chromosome"/>
</dbReference>
<dbReference type="InterPro" id="IPR001887">
    <property type="entry name" value="Barnase"/>
</dbReference>
<feature type="active site" description="Proton acceptor" evidence="8">
    <location>
        <position position="121"/>
    </location>
</feature>
<evidence type="ECO:0000313" key="9">
    <source>
        <dbReference type="EMBL" id="BBI32687.1"/>
    </source>
</evidence>
<dbReference type="GO" id="GO:0005576">
    <property type="term" value="C:extracellular region"/>
    <property type="evidence" value="ECO:0007669"/>
    <property type="project" value="UniProtKB-SubCell"/>
</dbReference>
<keyword evidence="10" id="KW-1185">Reference proteome</keyword>
<dbReference type="GO" id="GO:0016787">
    <property type="term" value="F:hydrolase activity"/>
    <property type="evidence" value="ECO:0007669"/>
    <property type="project" value="UniProtKB-KW"/>
</dbReference>
<evidence type="ECO:0000256" key="4">
    <source>
        <dbReference type="ARBA" id="ARBA00022525"/>
    </source>
</evidence>
<dbReference type="SUPFAM" id="SSF53933">
    <property type="entry name" value="Microbial ribonucleases"/>
    <property type="match status" value="1"/>
</dbReference>
<evidence type="ECO:0000256" key="7">
    <source>
        <dbReference type="PIRNR" id="PIRNR001013"/>
    </source>
</evidence>
<dbReference type="OrthoDB" id="9803442at2"/>
<dbReference type="EC" id="3.1.27.-" evidence="7"/>
<dbReference type="Gene3D" id="3.10.450.30">
    <property type="entry name" value="Microbial ribonucleases"/>
    <property type="match status" value="1"/>
</dbReference>
<name>A0A3T1D3K5_9BACL</name>
<gene>
    <name evidence="9" type="ORF">KCTCHS21_20860</name>
</gene>
<evidence type="ECO:0000256" key="1">
    <source>
        <dbReference type="ARBA" id="ARBA00004613"/>
    </source>
</evidence>
<evidence type="ECO:0000313" key="10">
    <source>
        <dbReference type="Proteomes" id="UP000289856"/>
    </source>
</evidence>
<dbReference type="AlphaFoldDB" id="A0A3T1D3K5"/>
<sequence>MKSIGLRLLLIVLTLIILSGCTITDFENNTQQTTPVTTASAIVPDIHIDGTYSTPETVAEYIHLYKKLPGNFITKKEATALGWESNKGNLWEITDKQSIGGDNFGNREGKLPSIKGRKWYECDVNYKGGYRGSERILYSSDDLIYYTKDHYQTFTQLY</sequence>
<evidence type="ECO:0000256" key="5">
    <source>
        <dbReference type="ARBA" id="ARBA00022722"/>
    </source>
</evidence>
<evidence type="ECO:0000256" key="8">
    <source>
        <dbReference type="PIRSR" id="PIRSR001013-1"/>
    </source>
</evidence>
<accession>A0A3T1D3K5</accession>
<keyword evidence="7" id="KW-0255">Endonuclease</keyword>
<dbReference type="PIRSF" id="PIRSF001013">
    <property type="entry name" value="Barnase"/>
    <property type="match status" value="1"/>
</dbReference>
<keyword evidence="4 7" id="KW-0964">Secreted</keyword>
<keyword evidence="5 7" id="KW-0540">Nuclease</keyword>
<comment type="subcellular location">
    <subcellularLocation>
        <location evidence="1 7">Secreted</location>
    </subcellularLocation>
</comment>
<dbReference type="KEGG" id="cohn:KCTCHS21_20860"/>
<dbReference type="PRINTS" id="PR00117">
    <property type="entry name" value="BARNASE"/>
</dbReference>
<dbReference type="Pfam" id="PF00545">
    <property type="entry name" value="Ribonuclease"/>
    <property type="match status" value="1"/>
</dbReference>
<evidence type="ECO:0000256" key="6">
    <source>
        <dbReference type="ARBA" id="ARBA00022801"/>
    </source>
</evidence>
<reference evidence="9 10" key="1">
    <citation type="submission" date="2019-01" db="EMBL/GenBank/DDBJ databases">
        <title>Complete genome sequence of Cohnella hallensis HS21 isolated from Korean fir (Abies koreana) rhizospheric soil.</title>
        <authorList>
            <person name="Jiang L."/>
            <person name="Kang S.W."/>
            <person name="Kim S."/>
            <person name="Jung J."/>
            <person name="Kim C.Y."/>
            <person name="Kim D.H."/>
            <person name="Kim S.W."/>
            <person name="Lee J."/>
        </authorList>
    </citation>
    <scope>NUCLEOTIDE SEQUENCE [LARGE SCALE GENOMIC DNA]</scope>
    <source>
        <strain evidence="9 10">HS21</strain>
    </source>
</reference>
<dbReference type="RefSeq" id="WP_130607400.1">
    <property type="nucleotide sequence ID" value="NZ_AP019400.1"/>
</dbReference>
<keyword evidence="6 7" id="KW-0378">Hydrolase</keyword>
<dbReference type="InterPro" id="IPR000026">
    <property type="entry name" value="N1-like"/>
</dbReference>
<dbReference type="GO" id="GO:0004521">
    <property type="term" value="F:RNA endonuclease activity"/>
    <property type="evidence" value="ECO:0007669"/>
    <property type="project" value="UniProtKB-UniRule"/>
</dbReference>